<evidence type="ECO:0000313" key="1">
    <source>
        <dbReference type="EMBL" id="KAH9317199.1"/>
    </source>
</evidence>
<protein>
    <submittedName>
        <fullName evidence="1">Uncharacterized protein</fullName>
    </submittedName>
</protein>
<dbReference type="Proteomes" id="UP000824469">
    <property type="component" value="Unassembled WGS sequence"/>
</dbReference>
<evidence type="ECO:0000313" key="2">
    <source>
        <dbReference type="Proteomes" id="UP000824469"/>
    </source>
</evidence>
<gene>
    <name evidence="1" type="ORF">KI387_018968</name>
</gene>
<feature type="non-terminal residue" evidence="1">
    <location>
        <position position="59"/>
    </location>
</feature>
<keyword evidence="2" id="KW-1185">Reference proteome</keyword>
<accession>A0AA38G5E5</accession>
<organism evidence="1 2">
    <name type="scientific">Taxus chinensis</name>
    <name type="common">Chinese yew</name>
    <name type="synonym">Taxus wallichiana var. chinensis</name>
    <dbReference type="NCBI Taxonomy" id="29808"/>
    <lineage>
        <taxon>Eukaryota</taxon>
        <taxon>Viridiplantae</taxon>
        <taxon>Streptophyta</taxon>
        <taxon>Embryophyta</taxon>
        <taxon>Tracheophyta</taxon>
        <taxon>Spermatophyta</taxon>
        <taxon>Pinopsida</taxon>
        <taxon>Pinidae</taxon>
        <taxon>Conifers II</taxon>
        <taxon>Cupressales</taxon>
        <taxon>Taxaceae</taxon>
        <taxon>Taxus</taxon>
    </lineage>
</organism>
<comment type="caution">
    <text evidence="1">The sequence shown here is derived from an EMBL/GenBank/DDBJ whole genome shotgun (WGS) entry which is preliminary data.</text>
</comment>
<proteinExistence type="predicted"/>
<dbReference type="EMBL" id="JAHRHJ020000004">
    <property type="protein sequence ID" value="KAH9317199.1"/>
    <property type="molecule type" value="Genomic_DNA"/>
</dbReference>
<reference evidence="1 2" key="1">
    <citation type="journal article" date="2021" name="Nat. Plants">
        <title>The Taxus genome provides insights into paclitaxel biosynthesis.</title>
        <authorList>
            <person name="Xiong X."/>
            <person name="Gou J."/>
            <person name="Liao Q."/>
            <person name="Li Y."/>
            <person name="Zhou Q."/>
            <person name="Bi G."/>
            <person name="Li C."/>
            <person name="Du R."/>
            <person name="Wang X."/>
            <person name="Sun T."/>
            <person name="Guo L."/>
            <person name="Liang H."/>
            <person name="Lu P."/>
            <person name="Wu Y."/>
            <person name="Zhang Z."/>
            <person name="Ro D.K."/>
            <person name="Shang Y."/>
            <person name="Huang S."/>
            <person name="Yan J."/>
        </authorList>
    </citation>
    <scope>NUCLEOTIDE SEQUENCE [LARGE SCALE GENOMIC DNA]</scope>
    <source>
        <strain evidence="1">Ta-2019</strain>
    </source>
</reference>
<feature type="non-terminal residue" evidence="1">
    <location>
        <position position="1"/>
    </location>
</feature>
<sequence>KDKFEGNYVYSLYGLLTHDLMRELKEVWAKGYYGKLAAVHMVTEVEKDGSIFQFYDPMM</sequence>
<dbReference type="AlphaFoldDB" id="A0AA38G5E5"/>
<name>A0AA38G5E5_TAXCH</name>